<gene>
    <name evidence="1" type="ORF">TCAL_16227</name>
</gene>
<protein>
    <submittedName>
        <fullName evidence="1">Uncharacterized protein</fullName>
    </submittedName>
</protein>
<dbReference type="EMBL" id="VCGU01000008">
    <property type="protein sequence ID" value="TRY72540.1"/>
    <property type="molecule type" value="Genomic_DNA"/>
</dbReference>
<evidence type="ECO:0000313" key="2">
    <source>
        <dbReference type="Proteomes" id="UP000318571"/>
    </source>
</evidence>
<evidence type="ECO:0000313" key="1">
    <source>
        <dbReference type="EMBL" id="TRY72540.1"/>
    </source>
</evidence>
<accession>A0A553P4G9</accession>
<sequence>MEEQPSGGTDKRAKGVEKVAFSEATMASDSEAVVTDAPMAGPLAAMMIGLGKSKKMTTWVSGSWANRWNPLCMACIMGRVHPFSFLGLFMVMVVTPLRGEDTKRMSAGPVLGGGEAGGAVIEREPRPVHGHRVRTTCGSPGIRLTPRIIHMMRS</sequence>
<dbReference type="Proteomes" id="UP000318571">
    <property type="component" value="Chromosome 7"/>
</dbReference>
<reference evidence="1 2" key="1">
    <citation type="journal article" date="2018" name="Nat. Ecol. Evol.">
        <title>Genomic signatures of mitonuclear coevolution across populations of Tigriopus californicus.</title>
        <authorList>
            <person name="Barreto F.S."/>
            <person name="Watson E.T."/>
            <person name="Lima T.G."/>
            <person name="Willett C.S."/>
            <person name="Edmands S."/>
            <person name="Li W."/>
            <person name="Burton R.S."/>
        </authorList>
    </citation>
    <scope>NUCLEOTIDE SEQUENCE [LARGE SCALE GENOMIC DNA]</scope>
    <source>
        <strain evidence="1 2">San Diego</strain>
    </source>
</reference>
<comment type="caution">
    <text evidence="1">The sequence shown here is derived from an EMBL/GenBank/DDBJ whole genome shotgun (WGS) entry which is preliminary data.</text>
</comment>
<keyword evidence="2" id="KW-1185">Reference proteome</keyword>
<organism evidence="1 2">
    <name type="scientific">Tigriopus californicus</name>
    <name type="common">Marine copepod</name>
    <dbReference type="NCBI Taxonomy" id="6832"/>
    <lineage>
        <taxon>Eukaryota</taxon>
        <taxon>Metazoa</taxon>
        <taxon>Ecdysozoa</taxon>
        <taxon>Arthropoda</taxon>
        <taxon>Crustacea</taxon>
        <taxon>Multicrustacea</taxon>
        <taxon>Hexanauplia</taxon>
        <taxon>Copepoda</taxon>
        <taxon>Harpacticoida</taxon>
        <taxon>Harpacticidae</taxon>
        <taxon>Tigriopus</taxon>
    </lineage>
</organism>
<dbReference type="AlphaFoldDB" id="A0A553P4G9"/>
<name>A0A553P4G9_TIGCA</name>
<proteinExistence type="predicted"/>